<protein>
    <submittedName>
        <fullName evidence="1">Uncharacterized protein</fullName>
    </submittedName>
</protein>
<evidence type="ECO:0000313" key="2">
    <source>
        <dbReference type="Proteomes" id="UP000654257"/>
    </source>
</evidence>
<sequence length="215" mass="21979">MSSRLGAAALAVVILAVAVVVLGVTNPVRTARVGTDRLGPDTGQSVDDYVSYAQSTLTGDDGAEHWALVSLRSDSTTDGVAAVMGDTRVSQVFVHVAIDRVQTPVVVVSVSAHPVSLANAVRIAAEKVPSAAGSRGEAVAAVTRSRMLADCACVAALLVRDSVPDLRELSAAPAVRAVEALPADAVYGSFSVTPLLPQTVDTSLVQPDDGAVPDR</sequence>
<reference evidence="1" key="1">
    <citation type="journal article" date="2014" name="Int. J. Syst. Evol. Microbiol.">
        <title>Complete genome sequence of Corynebacterium casei LMG S-19264T (=DSM 44701T), isolated from a smear-ripened cheese.</title>
        <authorList>
            <consortium name="US DOE Joint Genome Institute (JGI-PGF)"/>
            <person name="Walter F."/>
            <person name="Albersmeier A."/>
            <person name="Kalinowski J."/>
            <person name="Ruckert C."/>
        </authorList>
    </citation>
    <scope>NUCLEOTIDE SEQUENCE</scope>
    <source>
        <strain evidence="1">CCM 7905</strain>
    </source>
</reference>
<comment type="caution">
    <text evidence="1">The sequence shown here is derived from an EMBL/GenBank/DDBJ whole genome shotgun (WGS) entry which is preliminary data.</text>
</comment>
<dbReference type="AlphaFoldDB" id="A0A917FSZ0"/>
<organism evidence="1 2">
    <name type="scientific">Rhodococcoides trifolii</name>
    <dbReference type="NCBI Taxonomy" id="908250"/>
    <lineage>
        <taxon>Bacteria</taxon>
        <taxon>Bacillati</taxon>
        <taxon>Actinomycetota</taxon>
        <taxon>Actinomycetes</taxon>
        <taxon>Mycobacteriales</taxon>
        <taxon>Nocardiaceae</taxon>
        <taxon>Rhodococcoides</taxon>
    </lineage>
</organism>
<name>A0A917FSZ0_9NOCA</name>
<dbReference type="Proteomes" id="UP000654257">
    <property type="component" value="Unassembled WGS sequence"/>
</dbReference>
<dbReference type="EMBL" id="BMCU01000002">
    <property type="protein sequence ID" value="GGG05610.1"/>
    <property type="molecule type" value="Genomic_DNA"/>
</dbReference>
<keyword evidence="2" id="KW-1185">Reference proteome</keyword>
<dbReference type="RefSeq" id="WP_188544613.1">
    <property type="nucleotide sequence ID" value="NZ_BMCU01000002.1"/>
</dbReference>
<gene>
    <name evidence="1" type="ORF">GCM10007304_19690</name>
</gene>
<reference evidence="1" key="2">
    <citation type="submission" date="2020-09" db="EMBL/GenBank/DDBJ databases">
        <authorList>
            <person name="Sun Q."/>
            <person name="Sedlacek I."/>
        </authorList>
    </citation>
    <scope>NUCLEOTIDE SEQUENCE</scope>
    <source>
        <strain evidence="1">CCM 7905</strain>
    </source>
</reference>
<accession>A0A917FSZ0</accession>
<proteinExistence type="predicted"/>
<evidence type="ECO:0000313" key="1">
    <source>
        <dbReference type="EMBL" id="GGG05610.1"/>
    </source>
</evidence>